<dbReference type="Pfam" id="PF03597">
    <property type="entry name" value="FixS"/>
    <property type="match status" value="1"/>
</dbReference>
<gene>
    <name evidence="2" type="ORF">GCM10017056_50900</name>
</gene>
<dbReference type="RefSeq" id="WP_189682950.1">
    <property type="nucleotide sequence ID" value="NZ_BNCJ01000037.1"/>
</dbReference>
<name>A0A8J3MAF2_9RHOB</name>
<accession>A0A8J3MAF2</accession>
<dbReference type="NCBIfam" id="TIGR00847">
    <property type="entry name" value="ccoS"/>
    <property type="match status" value="1"/>
</dbReference>
<sequence length="70" mass="7552">MSLGILIPLSIALGLIGLAAFVWALHDGQFDDPLGAAWRIIPEDRPSELNRLVQDKPAPDAADLHTPGRQ</sequence>
<comment type="caution">
    <text evidence="2">The sequence shown here is derived from an EMBL/GenBank/DDBJ whole genome shotgun (WGS) entry which is preliminary data.</text>
</comment>
<proteinExistence type="predicted"/>
<dbReference type="EMBL" id="BNCJ01000037">
    <property type="protein sequence ID" value="GHF74003.1"/>
    <property type="molecule type" value="Genomic_DNA"/>
</dbReference>
<evidence type="ECO:0000313" key="3">
    <source>
        <dbReference type="Proteomes" id="UP000626220"/>
    </source>
</evidence>
<dbReference type="AlphaFoldDB" id="A0A8J3MAF2"/>
<dbReference type="PANTHER" id="PTHR41532">
    <property type="entry name" value="FIXS PROTEIN"/>
    <property type="match status" value="1"/>
</dbReference>
<reference evidence="2" key="1">
    <citation type="journal article" date="2014" name="Int. J. Syst. Evol. Microbiol.">
        <title>Complete genome sequence of Corynebacterium casei LMG S-19264T (=DSM 44701T), isolated from a smear-ripened cheese.</title>
        <authorList>
            <consortium name="US DOE Joint Genome Institute (JGI-PGF)"/>
            <person name="Walter F."/>
            <person name="Albersmeier A."/>
            <person name="Kalinowski J."/>
            <person name="Ruckert C."/>
        </authorList>
    </citation>
    <scope>NUCLEOTIDE SEQUENCE</scope>
    <source>
        <strain evidence="2">KCTC 42650</strain>
    </source>
</reference>
<feature type="region of interest" description="Disordered" evidence="1">
    <location>
        <begin position="49"/>
        <end position="70"/>
    </location>
</feature>
<dbReference type="PANTHER" id="PTHR41532:SF1">
    <property type="entry name" value="FIXS PROTEIN"/>
    <property type="match status" value="1"/>
</dbReference>
<evidence type="ECO:0000256" key="1">
    <source>
        <dbReference type="SAM" id="MobiDB-lite"/>
    </source>
</evidence>
<evidence type="ECO:0000313" key="2">
    <source>
        <dbReference type="EMBL" id="GHF74003.1"/>
    </source>
</evidence>
<organism evidence="2 3">
    <name type="scientific">Seohaeicola zhoushanensis</name>
    <dbReference type="NCBI Taxonomy" id="1569283"/>
    <lineage>
        <taxon>Bacteria</taxon>
        <taxon>Pseudomonadati</taxon>
        <taxon>Pseudomonadota</taxon>
        <taxon>Alphaproteobacteria</taxon>
        <taxon>Rhodobacterales</taxon>
        <taxon>Roseobacteraceae</taxon>
        <taxon>Seohaeicola</taxon>
    </lineage>
</organism>
<dbReference type="InterPro" id="IPR004714">
    <property type="entry name" value="Cyt_oxidase_maturation_cbb3"/>
</dbReference>
<evidence type="ECO:0008006" key="4">
    <source>
        <dbReference type="Google" id="ProtNLM"/>
    </source>
</evidence>
<keyword evidence="3" id="KW-1185">Reference proteome</keyword>
<feature type="compositionally biased region" description="Basic and acidic residues" evidence="1">
    <location>
        <begin position="49"/>
        <end position="58"/>
    </location>
</feature>
<reference evidence="2" key="2">
    <citation type="submission" date="2020-09" db="EMBL/GenBank/DDBJ databases">
        <authorList>
            <person name="Sun Q."/>
            <person name="Kim S."/>
        </authorList>
    </citation>
    <scope>NUCLEOTIDE SEQUENCE</scope>
    <source>
        <strain evidence="2">KCTC 42650</strain>
    </source>
</reference>
<protein>
    <recommendedName>
        <fullName evidence="4">Cbb3-type cytochrome oxidase assembly protein CcoS</fullName>
    </recommendedName>
</protein>
<dbReference type="Proteomes" id="UP000626220">
    <property type="component" value="Unassembled WGS sequence"/>
</dbReference>